<dbReference type="EMBL" id="VNHQ01000002">
    <property type="protein sequence ID" value="TYP67303.1"/>
    <property type="molecule type" value="Genomic_DNA"/>
</dbReference>
<accession>A0A5S5BNZ8</accession>
<evidence type="ECO:0000313" key="1">
    <source>
        <dbReference type="EMBL" id="TYP67303.1"/>
    </source>
</evidence>
<dbReference type="RefSeq" id="WP_148923724.1">
    <property type="nucleotide sequence ID" value="NZ_VNHQ01000002.1"/>
</dbReference>
<dbReference type="AlphaFoldDB" id="A0A5S5BNZ8"/>
<comment type="caution">
    <text evidence="1">The sequence shown here is derived from an EMBL/GenBank/DDBJ whole genome shotgun (WGS) entry which is preliminary data.</text>
</comment>
<name>A0A5S5BNZ8_STUST</name>
<reference evidence="1 2" key="1">
    <citation type="submission" date="2019-07" db="EMBL/GenBank/DDBJ databases">
        <title>Deep subsurface shale carbon reservoir microbial communities from Ohio and West Virginia, USA.</title>
        <authorList>
            <person name="Wrighton K."/>
        </authorList>
    </citation>
    <scope>NUCLEOTIDE SEQUENCE [LARGE SCALE GENOMIC DNA]</scope>
    <source>
        <strain evidence="1 2">NP_8Ht</strain>
    </source>
</reference>
<evidence type="ECO:0000313" key="2">
    <source>
        <dbReference type="Proteomes" id="UP000324282"/>
    </source>
</evidence>
<protein>
    <submittedName>
        <fullName evidence="1">Uncharacterized protein</fullName>
    </submittedName>
</protein>
<organism evidence="1 2">
    <name type="scientific">Stutzerimonas stutzeri</name>
    <name type="common">Pseudomonas stutzeri</name>
    <dbReference type="NCBI Taxonomy" id="316"/>
    <lineage>
        <taxon>Bacteria</taxon>
        <taxon>Pseudomonadati</taxon>
        <taxon>Pseudomonadota</taxon>
        <taxon>Gammaproteobacteria</taxon>
        <taxon>Pseudomonadales</taxon>
        <taxon>Pseudomonadaceae</taxon>
        <taxon>Stutzerimonas</taxon>
    </lineage>
</organism>
<dbReference type="Proteomes" id="UP000324282">
    <property type="component" value="Unassembled WGS sequence"/>
</dbReference>
<gene>
    <name evidence="1" type="ORF">A9A72_1029</name>
</gene>
<sequence length="116" mass="12768">MKENLMLFMPVLPPPGTKGFLVLEHLTATELEDRGQETMADSVIRLSLCDTKNGDNPVPVYELLLSADETHNPIEAQNRIRTWAAGFMMGARYAGQAVGLNIMPVRAVQQPVSIMS</sequence>
<proteinExistence type="predicted"/>